<dbReference type="Proteomes" id="UP001432027">
    <property type="component" value="Unassembled WGS sequence"/>
</dbReference>
<comment type="caution">
    <text evidence="2">The sequence shown here is derived from an EMBL/GenBank/DDBJ whole genome shotgun (WGS) entry which is preliminary data.</text>
</comment>
<feature type="compositionally biased region" description="Low complexity" evidence="1">
    <location>
        <begin position="57"/>
        <end position="68"/>
    </location>
</feature>
<dbReference type="EMBL" id="BTSX01000006">
    <property type="protein sequence ID" value="GMT05509.1"/>
    <property type="molecule type" value="Genomic_DNA"/>
</dbReference>
<evidence type="ECO:0000313" key="2">
    <source>
        <dbReference type="EMBL" id="GMT05509.1"/>
    </source>
</evidence>
<feature type="non-terminal residue" evidence="2">
    <location>
        <position position="1"/>
    </location>
</feature>
<reference evidence="2" key="1">
    <citation type="submission" date="2023-10" db="EMBL/GenBank/DDBJ databases">
        <title>Genome assembly of Pristionchus species.</title>
        <authorList>
            <person name="Yoshida K."/>
            <person name="Sommer R.J."/>
        </authorList>
    </citation>
    <scope>NUCLEOTIDE SEQUENCE</scope>
    <source>
        <strain evidence="2">RS0144</strain>
    </source>
</reference>
<evidence type="ECO:0000313" key="3">
    <source>
        <dbReference type="Proteomes" id="UP001432027"/>
    </source>
</evidence>
<organism evidence="2 3">
    <name type="scientific">Pristionchus entomophagus</name>
    <dbReference type="NCBI Taxonomy" id="358040"/>
    <lineage>
        <taxon>Eukaryota</taxon>
        <taxon>Metazoa</taxon>
        <taxon>Ecdysozoa</taxon>
        <taxon>Nematoda</taxon>
        <taxon>Chromadorea</taxon>
        <taxon>Rhabditida</taxon>
        <taxon>Rhabditina</taxon>
        <taxon>Diplogasteromorpha</taxon>
        <taxon>Diplogasteroidea</taxon>
        <taxon>Neodiplogasteridae</taxon>
        <taxon>Pristionchus</taxon>
    </lineage>
</organism>
<accession>A0AAV5UEY4</accession>
<feature type="region of interest" description="Disordered" evidence="1">
    <location>
        <begin position="50"/>
        <end position="69"/>
    </location>
</feature>
<sequence length="89" mass="9522">RLSQVVAITDVKMTKGSRQEAVVDMPSALKLSKARKEIFESGSKAKLADLPTTIQNSSSSLGSSSSRSSKVKEVVKEQLKVGALMAKTR</sequence>
<gene>
    <name evidence="2" type="ORF">PENTCL1PPCAC_27683</name>
</gene>
<protein>
    <submittedName>
        <fullName evidence="2">Uncharacterized protein</fullName>
    </submittedName>
</protein>
<feature type="non-terminal residue" evidence="2">
    <location>
        <position position="89"/>
    </location>
</feature>
<evidence type="ECO:0000256" key="1">
    <source>
        <dbReference type="SAM" id="MobiDB-lite"/>
    </source>
</evidence>
<proteinExistence type="predicted"/>
<dbReference type="AlphaFoldDB" id="A0AAV5UEY4"/>
<name>A0AAV5UEY4_9BILA</name>
<keyword evidence="3" id="KW-1185">Reference proteome</keyword>